<dbReference type="Proteomes" id="UP000034805">
    <property type="component" value="Unassembled WGS sequence"/>
</dbReference>
<evidence type="ECO:0000256" key="4">
    <source>
        <dbReference type="ARBA" id="ARBA00022541"/>
    </source>
</evidence>
<protein>
    <recommendedName>
        <fullName evidence="9">BHLH domain-containing protein</fullName>
    </recommendedName>
</protein>
<keyword evidence="4" id="KW-0517">Myogenesis</keyword>
<evidence type="ECO:0000313" key="11">
    <source>
        <dbReference type="Proteomes" id="UP000034805"/>
    </source>
</evidence>
<dbReference type="SUPFAM" id="SSF47459">
    <property type="entry name" value="HLH, helix-loop-helix DNA-binding domain"/>
    <property type="match status" value="1"/>
</dbReference>
<keyword evidence="5" id="KW-0221">Differentiation</keyword>
<comment type="subcellular location">
    <subcellularLocation>
        <location evidence="1">Nucleus</location>
    </subcellularLocation>
</comment>
<comment type="caution">
    <text evidence="10">The sequence shown here is derived from an EMBL/GenBank/DDBJ whole genome shotgun (WGS) entry which is preliminary data.</text>
</comment>
<evidence type="ECO:0000256" key="5">
    <source>
        <dbReference type="ARBA" id="ARBA00022782"/>
    </source>
</evidence>
<name>A0A0N8JWX7_SCLFO</name>
<accession>A0A0N8JWX7</accession>
<dbReference type="Pfam" id="PF00010">
    <property type="entry name" value="HLH"/>
    <property type="match status" value="1"/>
</dbReference>
<dbReference type="PROSITE" id="PS50888">
    <property type="entry name" value="BHLH"/>
    <property type="match status" value="1"/>
</dbReference>
<dbReference type="GO" id="GO:0000978">
    <property type="term" value="F:RNA polymerase II cis-regulatory region sequence-specific DNA binding"/>
    <property type="evidence" value="ECO:0007669"/>
    <property type="project" value="TreeGrafter"/>
</dbReference>
<evidence type="ECO:0000256" key="3">
    <source>
        <dbReference type="ARBA" id="ARBA00022473"/>
    </source>
</evidence>
<proteinExistence type="predicted"/>
<dbReference type="GO" id="GO:0048743">
    <property type="term" value="P:positive regulation of skeletal muscle fiber development"/>
    <property type="evidence" value="ECO:0007669"/>
    <property type="project" value="TreeGrafter"/>
</dbReference>
<gene>
    <name evidence="10" type="ORF">Z043_119656</name>
</gene>
<dbReference type="GO" id="GO:0005634">
    <property type="term" value="C:nucleus"/>
    <property type="evidence" value="ECO:0007669"/>
    <property type="project" value="UniProtKB-SubCell"/>
</dbReference>
<dbReference type="InterPro" id="IPR036638">
    <property type="entry name" value="HLH_DNA-bd_sf"/>
</dbReference>
<keyword evidence="6" id="KW-0238">DNA-binding</keyword>
<dbReference type="Gene3D" id="4.10.280.10">
    <property type="entry name" value="Helix-loop-helix DNA-binding domain"/>
    <property type="match status" value="1"/>
</dbReference>
<dbReference type="InterPro" id="IPR011598">
    <property type="entry name" value="bHLH_dom"/>
</dbReference>
<keyword evidence="7" id="KW-0539">Nucleus</keyword>
<dbReference type="PANTHER" id="PTHR11534:SF4">
    <property type="entry name" value="MYOGENIC FACTOR 6"/>
    <property type="match status" value="1"/>
</dbReference>
<evidence type="ECO:0000256" key="6">
    <source>
        <dbReference type="ARBA" id="ARBA00023125"/>
    </source>
</evidence>
<dbReference type="FunFam" id="4.10.280.10:FF:000005">
    <property type="entry name" value="Myogenic factor"/>
    <property type="match status" value="1"/>
</dbReference>
<keyword evidence="3" id="KW-0217">Developmental protein</keyword>
<evidence type="ECO:0000313" key="10">
    <source>
        <dbReference type="EMBL" id="KPP62169.1"/>
    </source>
</evidence>
<dbReference type="AlphaFoldDB" id="A0A0N8JWX7"/>
<reference evidence="10 11" key="1">
    <citation type="submission" date="2015-08" db="EMBL/GenBank/DDBJ databases">
        <title>The genome of the Asian arowana (Scleropages formosus).</title>
        <authorList>
            <person name="Tan M.H."/>
            <person name="Gan H.M."/>
            <person name="Croft L.J."/>
            <person name="Austin C.M."/>
        </authorList>
    </citation>
    <scope>NUCLEOTIDE SEQUENCE [LARGE SCALE GENOMIC DNA]</scope>
    <source>
        <strain evidence="10">Aro1</strain>
    </source>
</reference>
<dbReference type="EMBL" id="JARO02008918">
    <property type="protein sequence ID" value="KPP62169.1"/>
    <property type="molecule type" value="Genomic_DNA"/>
</dbReference>
<evidence type="ECO:0000256" key="8">
    <source>
        <dbReference type="SAM" id="MobiDB-lite"/>
    </source>
</evidence>
<comment type="subunit">
    <text evidence="2">Efficient DNA binding requires dimerization with another bHLH protein.</text>
</comment>
<dbReference type="GO" id="GO:0045663">
    <property type="term" value="P:positive regulation of myoblast differentiation"/>
    <property type="evidence" value="ECO:0007669"/>
    <property type="project" value="TreeGrafter"/>
</dbReference>
<dbReference type="GO" id="GO:0046983">
    <property type="term" value="F:protein dimerization activity"/>
    <property type="evidence" value="ECO:0007669"/>
    <property type="project" value="InterPro"/>
</dbReference>
<sequence>MGRRSKSRVTAAGKNGSCPPRLSSAAVPDTVSRALAGRVRDSWPWWTGSRRPLCARRLTKINDAFEVLKKKTVENPSWRLPKVEILRSTISYIETLQDLLDTLEEREGRKRRKWTLLDVA</sequence>
<dbReference type="GO" id="GO:0035914">
    <property type="term" value="P:skeletal muscle cell differentiation"/>
    <property type="evidence" value="ECO:0007669"/>
    <property type="project" value="TreeGrafter"/>
</dbReference>
<dbReference type="InterPro" id="IPR039704">
    <property type="entry name" value="Myogenic_factor"/>
</dbReference>
<feature type="domain" description="BHLH" evidence="9">
    <location>
        <begin position="45"/>
        <end position="96"/>
    </location>
</feature>
<dbReference type="PANTHER" id="PTHR11534">
    <property type="entry name" value="MYOGENIC FACTOR"/>
    <property type="match status" value="1"/>
</dbReference>
<feature type="region of interest" description="Disordered" evidence="8">
    <location>
        <begin position="1"/>
        <end position="25"/>
    </location>
</feature>
<dbReference type="SMART" id="SM00353">
    <property type="entry name" value="HLH"/>
    <property type="match status" value="1"/>
</dbReference>
<dbReference type="GO" id="GO:0000981">
    <property type="term" value="F:DNA-binding transcription factor activity, RNA polymerase II-specific"/>
    <property type="evidence" value="ECO:0007669"/>
    <property type="project" value="TreeGrafter"/>
</dbReference>
<evidence type="ECO:0000259" key="9">
    <source>
        <dbReference type="PROSITE" id="PS50888"/>
    </source>
</evidence>
<evidence type="ECO:0000256" key="2">
    <source>
        <dbReference type="ARBA" id="ARBA00011571"/>
    </source>
</evidence>
<evidence type="ECO:0000256" key="7">
    <source>
        <dbReference type="ARBA" id="ARBA00023242"/>
    </source>
</evidence>
<organism evidence="10 11">
    <name type="scientific">Scleropages formosus</name>
    <name type="common">Asian bonytongue</name>
    <name type="synonym">Osteoglossum formosum</name>
    <dbReference type="NCBI Taxonomy" id="113540"/>
    <lineage>
        <taxon>Eukaryota</taxon>
        <taxon>Metazoa</taxon>
        <taxon>Chordata</taxon>
        <taxon>Craniata</taxon>
        <taxon>Vertebrata</taxon>
        <taxon>Euteleostomi</taxon>
        <taxon>Actinopterygii</taxon>
        <taxon>Neopterygii</taxon>
        <taxon>Teleostei</taxon>
        <taxon>Osteoglossocephala</taxon>
        <taxon>Osteoglossomorpha</taxon>
        <taxon>Osteoglossiformes</taxon>
        <taxon>Osteoglossidae</taxon>
        <taxon>Scleropages</taxon>
    </lineage>
</organism>
<evidence type="ECO:0000256" key="1">
    <source>
        <dbReference type="ARBA" id="ARBA00004123"/>
    </source>
</evidence>